<organism evidence="1 2">
    <name type="scientific">Araneus ventricosus</name>
    <name type="common">Orbweaver spider</name>
    <name type="synonym">Epeira ventricosa</name>
    <dbReference type="NCBI Taxonomy" id="182803"/>
    <lineage>
        <taxon>Eukaryota</taxon>
        <taxon>Metazoa</taxon>
        <taxon>Ecdysozoa</taxon>
        <taxon>Arthropoda</taxon>
        <taxon>Chelicerata</taxon>
        <taxon>Arachnida</taxon>
        <taxon>Araneae</taxon>
        <taxon>Araneomorphae</taxon>
        <taxon>Entelegynae</taxon>
        <taxon>Araneoidea</taxon>
        <taxon>Araneidae</taxon>
        <taxon>Araneus</taxon>
    </lineage>
</organism>
<name>A0A4Y2RI01_ARAVE</name>
<keyword evidence="2" id="KW-1185">Reference proteome</keyword>
<evidence type="ECO:0000313" key="2">
    <source>
        <dbReference type="Proteomes" id="UP000499080"/>
    </source>
</evidence>
<dbReference type="EMBL" id="BGPR01017033">
    <property type="protein sequence ID" value="GBN74919.1"/>
    <property type="molecule type" value="Genomic_DNA"/>
</dbReference>
<dbReference type="Proteomes" id="UP000499080">
    <property type="component" value="Unassembled WGS sequence"/>
</dbReference>
<proteinExistence type="predicted"/>
<dbReference type="AlphaFoldDB" id="A0A4Y2RI01"/>
<reference evidence="1 2" key="1">
    <citation type="journal article" date="2019" name="Sci. Rep.">
        <title>Orb-weaving spider Araneus ventricosus genome elucidates the spidroin gene catalogue.</title>
        <authorList>
            <person name="Kono N."/>
            <person name="Nakamura H."/>
            <person name="Ohtoshi R."/>
            <person name="Moran D.A.P."/>
            <person name="Shinohara A."/>
            <person name="Yoshida Y."/>
            <person name="Fujiwara M."/>
            <person name="Mori M."/>
            <person name="Tomita M."/>
            <person name="Arakawa K."/>
        </authorList>
    </citation>
    <scope>NUCLEOTIDE SEQUENCE [LARGE SCALE GENOMIC DNA]</scope>
</reference>
<accession>A0A4Y2RI01</accession>
<evidence type="ECO:0000313" key="1">
    <source>
        <dbReference type="EMBL" id="GBN74919.1"/>
    </source>
</evidence>
<gene>
    <name evidence="1" type="ORF">AVEN_223427_1</name>
</gene>
<sequence>MGVYSSFRLTWASITQYPKGWLQICPCSPKGWPWASPCHLLDWPHGHLIAPLGKNHALSRLAPLGVLCPMVTQNWPLVILAHRAGPGRLCLSPRLAWVEYMPFLSWPGHHTLCS</sequence>
<comment type="caution">
    <text evidence="1">The sequence shown here is derived from an EMBL/GenBank/DDBJ whole genome shotgun (WGS) entry which is preliminary data.</text>
</comment>
<protein>
    <submittedName>
        <fullName evidence="1">Uncharacterized protein</fullName>
    </submittedName>
</protein>